<feature type="compositionally biased region" description="Acidic residues" evidence="2">
    <location>
        <begin position="538"/>
        <end position="549"/>
    </location>
</feature>
<dbReference type="InterPro" id="IPR051506">
    <property type="entry name" value="ATOS_Transcription_Regulators"/>
</dbReference>
<dbReference type="Proteomes" id="UP000678499">
    <property type="component" value="Unassembled WGS sequence"/>
</dbReference>
<dbReference type="PANTHER" id="PTHR13199">
    <property type="entry name" value="GH03947P"/>
    <property type="match status" value="1"/>
</dbReference>
<dbReference type="InterPro" id="IPR033473">
    <property type="entry name" value="Atos-like_C"/>
</dbReference>
<comment type="similarity">
    <text evidence="1">Belongs to the ATOS family.</text>
</comment>
<proteinExistence type="inferred from homology"/>
<dbReference type="PANTHER" id="PTHR13199:SF11">
    <property type="entry name" value="PROTEIN ATOSSA"/>
    <property type="match status" value="1"/>
</dbReference>
<feature type="region of interest" description="Disordered" evidence="2">
    <location>
        <begin position="368"/>
        <end position="395"/>
    </location>
</feature>
<evidence type="ECO:0000313" key="5">
    <source>
        <dbReference type="Proteomes" id="UP000678499"/>
    </source>
</evidence>
<name>A0A7R9GDN7_9CRUS</name>
<dbReference type="SMART" id="SM01177">
    <property type="entry name" value="DUF4210"/>
    <property type="match status" value="1"/>
</dbReference>
<accession>A0A7R9GDN7</accession>
<reference evidence="4" key="1">
    <citation type="submission" date="2020-11" db="EMBL/GenBank/DDBJ databases">
        <authorList>
            <person name="Tran Van P."/>
        </authorList>
    </citation>
    <scope>NUCLEOTIDE SEQUENCE</scope>
</reference>
<protein>
    <recommendedName>
        <fullName evidence="3">Atos-like conserved domain-containing protein</fullName>
    </recommendedName>
</protein>
<organism evidence="4">
    <name type="scientific">Notodromas monacha</name>
    <dbReference type="NCBI Taxonomy" id="399045"/>
    <lineage>
        <taxon>Eukaryota</taxon>
        <taxon>Metazoa</taxon>
        <taxon>Ecdysozoa</taxon>
        <taxon>Arthropoda</taxon>
        <taxon>Crustacea</taxon>
        <taxon>Oligostraca</taxon>
        <taxon>Ostracoda</taxon>
        <taxon>Podocopa</taxon>
        <taxon>Podocopida</taxon>
        <taxon>Cypridocopina</taxon>
        <taxon>Cypridoidea</taxon>
        <taxon>Cyprididae</taxon>
        <taxon>Notodromas</taxon>
    </lineage>
</organism>
<dbReference type="InterPro" id="IPR025261">
    <property type="entry name" value="Atos-like_cons_dom"/>
</dbReference>
<evidence type="ECO:0000256" key="2">
    <source>
        <dbReference type="SAM" id="MobiDB-lite"/>
    </source>
</evidence>
<sequence>MKGECVGGIPPPACVVESCMQLLPAVVATLLCCELLCMRHENLQRYLLFLWKNNLPACVEVFLAPGCLHGEWKCSQVDAYAAPEQGYKMLEQWTIKISPATKEGLRGGHMSARSLLQAVRSFLHFSQLAAWFSSSQGTAPENVFYRVGVAVDASTQLAHGFPDPGSVTEHVFPAACVDNNREIISISVKSAPRSETLPNVPCAHCSSESENGPKPESNPGCCADDENLRLSVMKSRLTGGSCENTSLGAVGGPPIGDVLLDPPQKLEKFVKRYQSPSRSGSPCAEAPDRLFFRPRSDSFDRDLGRPPECPWEFSNRSSCGRVSPGTKCNEKQAVCKKTSGAPKTPLSAAFQLTPREVREVLSVLRKPCGGGGSQRTRKTLAGRCDTPSQDNKPPELLRGAALRTSKEESVAATCKESVENGHTSVQTCVDARVIKERTLKYKCLSNSLPVEQDSISSKSRVTRASTSLPVKKQSPLALIASSLRADAVKRDENALDCNSQDSQKSHARRALTFDGQASRCVDSEPVVNEEKREKPGEDDREEEDEDIEEESLHVSEARLAKRDVPSRTAQDEFRRSLDSAASLVFHQRTGLPLTSSPAPARRGKASDFGFDSSLTSVHAIKSALYDAEPVVEAEKSFQNANTKLERRRMRLQHSLVDSPPRPMSCSAPPASVISSSLLGNFEESVLNGRLEPVSTVEGFYAEIGASGSFCPKHLTVPVTVFFYTLCDNDQVSSPYLGHINLGKKGYRVPKQGTIQVTLFNPLRTVVKMFVIVYDLSQMPPNCRTFLRQRTLYMPVGASDQHTDAQKWLRYLIHLRFASTKSGHIYLHTDIRMIVFRKSDMDAAMLHKKGGTAYELRSFTRGPLNPQFSPREGN</sequence>
<gene>
    <name evidence="4" type="ORF">NMOB1V02_LOCUS4681</name>
</gene>
<keyword evidence="5" id="KW-1185">Reference proteome</keyword>
<dbReference type="OrthoDB" id="8625101at2759"/>
<feature type="domain" description="Atos-like conserved" evidence="3">
    <location>
        <begin position="677"/>
        <end position="736"/>
    </location>
</feature>
<evidence type="ECO:0000259" key="3">
    <source>
        <dbReference type="SMART" id="SM01177"/>
    </source>
</evidence>
<feature type="compositionally biased region" description="Basic and acidic residues" evidence="2">
    <location>
        <begin position="550"/>
        <end position="573"/>
    </location>
</feature>
<feature type="region of interest" description="Disordered" evidence="2">
    <location>
        <begin position="519"/>
        <end position="573"/>
    </location>
</feature>
<dbReference type="Pfam" id="PF13915">
    <property type="entry name" value="DUF4210"/>
    <property type="match status" value="1"/>
</dbReference>
<dbReference type="EMBL" id="OA882788">
    <property type="protein sequence ID" value="CAD7276938.1"/>
    <property type="molecule type" value="Genomic_DNA"/>
</dbReference>
<evidence type="ECO:0000313" key="4">
    <source>
        <dbReference type="EMBL" id="CAD7276938.1"/>
    </source>
</evidence>
<dbReference type="AlphaFoldDB" id="A0A7R9GDN7"/>
<dbReference type="Pfam" id="PF13889">
    <property type="entry name" value="Chromosome_seg"/>
    <property type="match status" value="1"/>
</dbReference>
<feature type="compositionally biased region" description="Basic and acidic residues" evidence="2">
    <location>
        <begin position="528"/>
        <end position="537"/>
    </location>
</feature>
<dbReference type="EMBL" id="CAJPEX010000751">
    <property type="protein sequence ID" value="CAG0917090.1"/>
    <property type="molecule type" value="Genomic_DNA"/>
</dbReference>
<evidence type="ECO:0000256" key="1">
    <source>
        <dbReference type="ARBA" id="ARBA00034497"/>
    </source>
</evidence>